<dbReference type="GeneID" id="80516809"/>
<protein>
    <submittedName>
        <fullName evidence="2">Putative ORFan</fullName>
    </submittedName>
</protein>
<sequence length="127" mass="14652">MSSKTAKKPEKRSSAKKPPVKKTTVKKVVEKKITLKDFGLVPTKVAKKNDSEKMTEFKIFVNQYVDSYLNDDLDKDEKDRMKKIFDALISHKERLEKQYPAKTDSDSESDQENEENEENSDSDSESD</sequence>
<dbReference type="EMBL" id="MF405918">
    <property type="protein sequence ID" value="QKU33518.1"/>
    <property type="molecule type" value="Genomic_DNA"/>
</dbReference>
<reference evidence="2" key="2">
    <citation type="journal article" date="2018" name="Nat. Commun.">
        <title>Tailed giant Tupanvirus possesses the most complete translational apparatus of the known virosphere.</title>
        <authorList>
            <person name="Abrahao J."/>
            <person name="Silva L."/>
            <person name="Silva L.S."/>
            <person name="Khalil J.Y.B."/>
            <person name="Rodrigues R."/>
            <person name="Arantes T."/>
            <person name="Assis F."/>
            <person name="Boratto P."/>
            <person name="Andrade M."/>
            <person name="Kroon E.G."/>
            <person name="Ribeiro B."/>
            <person name="Bergier I."/>
            <person name="Seligmann H."/>
            <person name="Ghigo E."/>
            <person name="Colson P."/>
            <person name="Levasseur A."/>
            <person name="Kroemer G."/>
            <person name="Raoult D."/>
            <person name="La Scola B."/>
        </authorList>
    </citation>
    <scope>NUCLEOTIDE SEQUENCE [LARGE SCALE GENOMIC DNA]</scope>
    <source>
        <strain evidence="2">Deep ocean</strain>
    </source>
</reference>
<feature type="compositionally biased region" description="Basic residues" evidence="1">
    <location>
        <begin position="14"/>
        <end position="25"/>
    </location>
</feature>
<feature type="region of interest" description="Disordered" evidence="1">
    <location>
        <begin position="94"/>
        <end position="127"/>
    </location>
</feature>
<evidence type="ECO:0000313" key="2">
    <source>
        <dbReference type="EMBL" id="QKU33518.1"/>
    </source>
</evidence>
<accession>A0A6N1NN13</accession>
<evidence type="ECO:0000256" key="1">
    <source>
        <dbReference type="SAM" id="MobiDB-lite"/>
    </source>
</evidence>
<feature type="compositionally biased region" description="Acidic residues" evidence="1">
    <location>
        <begin position="106"/>
        <end position="127"/>
    </location>
</feature>
<proteinExistence type="predicted"/>
<dbReference type="RefSeq" id="YP_010780118.1">
    <property type="nucleotide sequence ID" value="NC_075038.1"/>
</dbReference>
<name>A0A6N1NN13_9VIRU</name>
<reference evidence="2" key="1">
    <citation type="submission" date="2017-06" db="EMBL/GenBank/DDBJ databases">
        <authorList>
            <person name="Assis F.L."/>
            <person name="Abrahao J.S."/>
            <person name="Silva L."/>
            <person name="Khalil J.B."/>
            <person name="Rodrigues R."/>
            <person name="Silva L.S."/>
            <person name="Boratto P."/>
            <person name="Andrade M."/>
            <person name="Kroon E.G."/>
            <person name="Ribeiro B."/>
            <person name="Bergier I."/>
            <person name="Seligmann H."/>
            <person name="Ghigo E."/>
            <person name="Colson P."/>
            <person name="Levasseur A."/>
            <person name="Raoult D."/>
            <person name="Scola B.L."/>
        </authorList>
    </citation>
    <scope>NUCLEOTIDE SEQUENCE</scope>
    <source>
        <strain evidence="2">Deep ocean</strain>
    </source>
</reference>
<dbReference type="KEGG" id="vg:80516809"/>
<feature type="compositionally biased region" description="Basic and acidic residues" evidence="1">
    <location>
        <begin position="94"/>
        <end position="105"/>
    </location>
</feature>
<feature type="region of interest" description="Disordered" evidence="1">
    <location>
        <begin position="1"/>
        <end position="25"/>
    </location>
</feature>
<organism evidence="2">
    <name type="scientific">Tupanvirus deep ocean</name>
    <dbReference type="NCBI Taxonomy" id="2126984"/>
    <lineage>
        <taxon>Viruses</taxon>
        <taxon>Varidnaviria</taxon>
        <taxon>Bamfordvirae</taxon>
        <taxon>Nucleocytoviricota</taxon>
        <taxon>Megaviricetes</taxon>
        <taxon>Imitervirales</taxon>
        <taxon>Mimiviridae</taxon>
        <taxon>Megamimivirinae</taxon>
        <taxon>Tupanvirus</taxon>
        <taxon>Tupanvirus altamarinense</taxon>
    </lineage>
</organism>